<dbReference type="Proteomes" id="UP000001075">
    <property type="component" value="Unassembled WGS sequence"/>
</dbReference>
<protein>
    <submittedName>
        <fullName evidence="1">Uncharacterized protein</fullName>
    </submittedName>
</protein>
<accession>G3HBX1</accession>
<dbReference type="EMBL" id="JH000273">
    <property type="protein sequence ID" value="EGW04408.1"/>
    <property type="molecule type" value="Genomic_DNA"/>
</dbReference>
<dbReference type="InParanoid" id="G3HBX1"/>
<gene>
    <name evidence="1" type="ORF">I79_007922</name>
</gene>
<name>G3HBX1_CRIGR</name>
<sequence length="80" mass="9105">MARKAVPTGPSCEGSFLDICSSGIRLGSEDRCAQEDQRGYFSLHPRPPVSSRIYAGWERLRRRRDGFEACMWVMEVGPWV</sequence>
<organism evidence="1 2">
    <name type="scientific">Cricetulus griseus</name>
    <name type="common">Chinese hamster</name>
    <name type="synonym">Cricetulus barabensis griseus</name>
    <dbReference type="NCBI Taxonomy" id="10029"/>
    <lineage>
        <taxon>Eukaryota</taxon>
        <taxon>Metazoa</taxon>
        <taxon>Chordata</taxon>
        <taxon>Craniata</taxon>
        <taxon>Vertebrata</taxon>
        <taxon>Euteleostomi</taxon>
        <taxon>Mammalia</taxon>
        <taxon>Eutheria</taxon>
        <taxon>Euarchontoglires</taxon>
        <taxon>Glires</taxon>
        <taxon>Rodentia</taxon>
        <taxon>Myomorpha</taxon>
        <taxon>Muroidea</taxon>
        <taxon>Cricetidae</taxon>
        <taxon>Cricetinae</taxon>
        <taxon>Cricetulus</taxon>
    </lineage>
</organism>
<evidence type="ECO:0000313" key="1">
    <source>
        <dbReference type="EMBL" id="EGW04408.1"/>
    </source>
</evidence>
<proteinExistence type="predicted"/>
<dbReference type="AlphaFoldDB" id="G3HBX1"/>
<reference evidence="2" key="1">
    <citation type="journal article" date="2011" name="Nat. Biotechnol.">
        <title>The genomic sequence of the Chinese hamster ovary (CHO)-K1 cell line.</title>
        <authorList>
            <person name="Xu X."/>
            <person name="Nagarajan H."/>
            <person name="Lewis N.E."/>
            <person name="Pan S."/>
            <person name="Cai Z."/>
            <person name="Liu X."/>
            <person name="Chen W."/>
            <person name="Xie M."/>
            <person name="Wang W."/>
            <person name="Hammond S."/>
            <person name="Andersen M.R."/>
            <person name="Neff N."/>
            <person name="Passarelli B."/>
            <person name="Koh W."/>
            <person name="Fan H.C."/>
            <person name="Wang J."/>
            <person name="Gui Y."/>
            <person name="Lee K.H."/>
            <person name="Betenbaugh M.J."/>
            <person name="Quake S.R."/>
            <person name="Famili I."/>
            <person name="Palsson B.O."/>
            <person name="Wang J."/>
        </authorList>
    </citation>
    <scope>NUCLEOTIDE SEQUENCE [LARGE SCALE GENOMIC DNA]</scope>
    <source>
        <strain evidence="2">CHO K1 cell line</strain>
    </source>
</reference>
<evidence type="ECO:0000313" key="2">
    <source>
        <dbReference type="Proteomes" id="UP000001075"/>
    </source>
</evidence>